<evidence type="ECO:0000313" key="1">
    <source>
        <dbReference type="EMBL" id="SCZ91963.1"/>
    </source>
</evidence>
<dbReference type="AlphaFoldDB" id="A0A2X0NR94"/>
<proteinExistence type="predicted"/>
<dbReference type="Proteomes" id="UP000249723">
    <property type="component" value="Unassembled WGS sequence"/>
</dbReference>
<evidence type="ECO:0000313" key="2">
    <source>
        <dbReference type="Proteomes" id="UP000249723"/>
    </source>
</evidence>
<keyword evidence="2" id="KW-1185">Reference proteome</keyword>
<protein>
    <submittedName>
        <fullName evidence="1">BZ3500_MvSof-1268-A1-R1_Chr5-3g08249 protein</fullName>
    </submittedName>
</protein>
<sequence length="60" mass="6687">MPPESTSNVLLTAEAPPHKLHRVSQRAQIARSRTFFAEGLTRTSLVVLDHTDSTVDTRRS</sequence>
<gene>
    <name evidence="1" type="ORF">BZ3500_MVSOF-1268-A1-R1_CHR5-3G08249</name>
</gene>
<dbReference type="EMBL" id="FMWP01000017">
    <property type="protein sequence ID" value="SCZ91963.1"/>
    <property type="molecule type" value="Genomic_DNA"/>
</dbReference>
<organism evidence="1 2">
    <name type="scientific">Microbotryum saponariae</name>
    <dbReference type="NCBI Taxonomy" id="289078"/>
    <lineage>
        <taxon>Eukaryota</taxon>
        <taxon>Fungi</taxon>
        <taxon>Dikarya</taxon>
        <taxon>Basidiomycota</taxon>
        <taxon>Pucciniomycotina</taxon>
        <taxon>Microbotryomycetes</taxon>
        <taxon>Microbotryales</taxon>
        <taxon>Microbotryaceae</taxon>
        <taxon>Microbotryum</taxon>
    </lineage>
</organism>
<reference evidence="2" key="1">
    <citation type="submission" date="2016-10" db="EMBL/GenBank/DDBJ databases">
        <authorList>
            <person name="Jeantristanb JTB J.-T."/>
            <person name="Ricardo R."/>
        </authorList>
    </citation>
    <scope>NUCLEOTIDE SEQUENCE [LARGE SCALE GENOMIC DNA]</scope>
</reference>
<accession>A0A2X0NR94</accession>
<name>A0A2X0NR94_9BASI</name>